<evidence type="ECO:0000313" key="2">
    <source>
        <dbReference type="Proteomes" id="UP000886998"/>
    </source>
</evidence>
<organism evidence="1 2">
    <name type="scientific">Trichonephila inaurata madagascariensis</name>
    <dbReference type="NCBI Taxonomy" id="2747483"/>
    <lineage>
        <taxon>Eukaryota</taxon>
        <taxon>Metazoa</taxon>
        <taxon>Ecdysozoa</taxon>
        <taxon>Arthropoda</taxon>
        <taxon>Chelicerata</taxon>
        <taxon>Arachnida</taxon>
        <taxon>Araneae</taxon>
        <taxon>Araneomorphae</taxon>
        <taxon>Entelegynae</taxon>
        <taxon>Araneoidea</taxon>
        <taxon>Nephilidae</taxon>
        <taxon>Trichonephila</taxon>
        <taxon>Trichonephila inaurata</taxon>
    </lineage>
</organism>
<comment type="caution">
    <text evidence="1">The sequence shown here is derived from an EMBL/GenBank/DDBJ whole genome shotgun (WGS) entry which is preliminary data.</text>
</comment>
<dbReference type="AlphaFoldDB" id="A0A8X6JJ48"/>
<evidence type="ECO:0000313" key="1">
    <source>
        <dbReference type="EMBL" id="GFS35355.1"/>
    </source>
</evidence>
<sequence length="97" mass="11498">MNRAKSPYSKLYRKNPFQELILKHLKAIQCYVDPNGIPESKDSNFNEKRYKRFSISTILPSRASVVGRIIRTRHEKEIKPCWNSNCDVQFKRRILDS</sequence>
<keyword evidence="2" id="KW-1185">Reference proteome</keyword>
<gene>
    <name evidence="1" type="ORF">TNIN_345641</name>
</gene>
<dbReference type="Proteomes" id="UP000886998">
    <property type="component" value="Unassembled WGS sequence"/>
</dbReference>
<dbReference type="EMBL" id="BMAV01024696">
    <property type="protein sequence ID" value="GFS35355.1"/>
    <property type="molecule type" value="Genomic_DNA"/>
</dbReference>
<accession>A0A8X6JJ48</accession>
<name>A0A8X6JJ48_9ARAC</name>
<proteinExistence type="predicted"/>
<protein>
    <submittedName>
        <fullName evidence="1">Uncharacterized protein</fullName>
    </submittedName>
</protein>
<reference evidence="1" key="1">
    <citation type="submission" date="2020-08" db="EMBL/GenBank/DDBJ databases">
        <title>Multicomponent nature underlies the extraordinary mechanical properties of spider dragline silk.</title>
        <authorList>
            <person name="Kono N."/>
            <person name="Nakamura H."/>
            <person name="Mori M."/>
            <person name="Yoshida Y."/>
            <person name="Ohtoshi R."/>
            <person name="Malay A.D."/>
            <person name="Moran D.A.P."/>
            <person name="Tomita M."/>
            <person name="Numata K."/>
            <person name="Arakawa K."/>
        </authorList>
    </citation>
    <scope>NUCLEOTIDE SEQUENCE</scope>
</reference>